<keyword evidence="3" id="KW-1185">Reference proteome</keyword>
<keyword evidence="1" id="KW-0732">Signal</keyword>
<proteinExistence type="predicted"/>
<evidence type="ECO:0000313" key="2">
    <source>
        <dbReference type="EMBL" id="TDR47790.1"/>
    </source>
</evidence>
<organism evidence="2 3">
    <name type="scientific">Tahibacter aquaticus</name>
    <dbReference type="NCBI Taxonomy" id="520092"/>
    <lineage>
        <taxon>Bacteria</taxon>
        <taxon>Pseudomonadati</taxon>
        <taxon>Pseudomonadota</taxon>
        <taxon>Gammaproteobacteria</taxon>
        <taxon>Lysobacterales</taxon>
        <taxon>Rhodanobacteraceae</taxon>
        <taxon>Tahibacter</taxon>
    </lineage>
</organism>
<evidence type="ECO:0000313" key="3">
    <source>
        <dbReference type="Proteomes" id="UP000295293"/>
    </source>
</evidence>
<feature type="signal peptide" evidence="1">
    <location>
        <begin position="1"/>
        <end position="18"/>
    </location>
</feature>
<name>A0A4R6Z7J8_9GAMM</name>
<dbReference type="EMBL" id="SNZH01000002">
    <property type="protein sequence ID" value="TDR47790.1"/>
    <property type="molecule type" value="Genomic_DNA"/>
</dbReference>
<feature type="chain" id="PRO_5020805891" evidence="1">
    <location>
        <begin position="19"/>
        <end position="202"/>
    </location>
</feature>
<dbReference type="Proteomes" id="UP000295293">
    <property type="component" value="Unassembled WGS sequence"/>
</dbReference>
<evidence type="ECO:0000256" key="1">
    <source>
        <dbReference type="SAM" id="SignalP"/>
    </source>
</evidence>
<comment type="caution">
    <text evidence="2">The sequence shown here is derived from an EMBL/GenBank/DDBJ whole genome shotgun (WGS) entry which is preliminary data.</text>
</comment>
<protein>
    <submittedName>
        <fullName evidence="2">Uncharacterized protein</fullName>
    </submittedName>
</protein>
<reference evidence="2 3" key="1">
    <citation type="submission" date="2019-03" db="EMBL/GenBank/DDBJ databases">
        <title>Genomic Encyclopedia of Type Strains, Phase IV (KMG-IV): sequencing the most valuable type-strain genomes for metagenomic binning, comparative biology and taxonomic classification.</title>
        <authorList>
            <person name="Goeker M."/>
        </authorList>
    </citation>
    <scope>NUCLEOTIDE SEQUENCE [LARGE SCALE GENOMIC DNA]</scope>
    <source>
        <strain evidence="2 3">DSM 21667</strain>
    </source>
</reference>
<dbReference type="AlphaFoldDB" id="A0A4R6Z7J8"/>
<accession>A0A4R6Z7J8</accession>
<dbReference type="RefSeq" id="WP_133817498.1">
    <property type="nucleotide sequence ID" value="NZ_SNZH01000002.1"/>
</dbReference>
<sequence length="202" mass="21975">MKRRAAGLLLLFGASVQAAEPVCVDSAGELASWEGPRAGSARSLRREFDFAKLAGCLRQDGATRRLLRVSLGEFLPPVALTIEAVARREGVLAPEVRVFDRNGEEIARHGFDAFRQRGADFAHTLFLNDDAARDGYLLIGNDPANAGGSGKLVSGNRYATPIITPLVIAHYSNGYESRRELPYRDAGLVRVQMQAAEQRVLP</sequence>
<gene>
    <name evidence="2" type="ORF">DFR29_102452</name>
</gene>